<organism evidence="2 3">
    <name type="scientific">Chelatococcus caeni</name>
    <dbReference type="NCBI Taxonomy" id="1348468"/>
    <lineage>
        <taxon>Bacteria</taxon>
        <taxon>Pseudomonadati</taxon>
        <taxon>Pseudomonadota</taxon>
        <taxon>Alphaproteobacteria</taxon>
        <taxon>Hyphomicrobiales</taxon>
        <taxon>Chelatococcaceae</taxon>
        <taxon>Chelatococcus</taxon>
    </lineage>
</organism>
<dbReference type="EMBL" id="JACIEN010000003">
    <property type="protein sequence ID" value="MBB4018232.1"/>
    <property type="molecule type" value="Genomic_DNA"/>
</dbReference>
<dbReference type="Proteomes" id="UP000577362">
    <property type="component" value="Unassembled WGS sequence"/>
</dbReference>
<protein>
    <submittedName>
        <fullName evidence="2">Phage baseplate assembly protein V</fullName>
    </submittedName>
</protein>
<dbReference type="NCBIfam" id="TIGR01644">
    <property type="entry name" value="phage_P2_V"/>
    <property type="match status" value="1"/>
</dbReference>
<accession>A0A840C2M9</accession>
<reference evidence="2 3" key="1">
    <citation type="submission" date="2020-08" db="EMBL/GenBank/DDBJ databases">
        <title>Genomic Encyclopedia of Type Strains, Phase IV (KMG-IV): sequencing the most valuable type-strain genomes for metagenomic binning, comparative biology and taxonomic classification.</title>
        <authorList>
            <person name="Goeker M."/>
        </authorList>
    </citation>
    <scope>NUCLEOTIDE SEQUENCE [LARGE SCALE GENOMIC DNA]</scope>
    <source>
        <strain evidence="2 3">DSM 103737</strain>
    </source>
</reference>
<dbReference type="InterPro" id="IPR037026">
    <property type="entry name" value="Vgr_OB-fold_dom_sf"/>
</dbReference>
<dbReference type="Gene3D" id="2.40.50.230">
    <property type="entry name" value="Gp5 N-terminal domain"/>
    <property type="match status" value="1"/>
</dbReference>
<gene>
    <name evidence="2" type="ORF">GGR16_003266</name>
</gene>
<evidence type="ECO:0000313" key="2">
    <source>
        <dbReference type="EMBL" id="MBB4018232.1"/>
    </source>
</evidence>
<feature type="domain" description="Gp5/Type VI secretion system Vgr protein OB-fold" evidence="1">
    <location>
        <begin position="38"/>
        <end position="105"/>
    </location>
</feature>
<proteinExistence type="predicted"/>
<sequence>MTDVAALRLRLAALERALGKRDYHLAEIERRLANVMRSGTVHAVDPDNGLIRVKIGTDRDGAPVLTPWLPWTERAGRIKTWLPPAVGEVVRVHAPSGEIAQGWVDPGGFSSANPAPSSDGEAHVEVLGETRVTIKDGSVRIETKAATIVSEEATVESKKVVIKSGSIDLGGEDGKRLARVGDRVQVSAGSSAGLWPIVEGSTKVRAID</sequence>
<dbReference type="InterPro" id="IPR013046">
    <property type="entry name" value="GpV/Gp45"/>
</dbReference>
<comment type="caution">
    <text evidence="2">The sequence shown here is derived from an EMBL/GenBank/DDBJ whole genome shotgun (WGS) entry which is preliminary data.</text>
</comment>
<keyword evidence="3" id="KW-1185">Reference proteome</keyword>
<name>A0A840C2M9_9HYPH</name>
<evidence type="ECO:0000259" key="1">
    <source>
        <dbReference type="Pfam" id="PF04717"/>
    </source>
</evidence>
<dbReference type="InterPro" id="IPR006531">
    <property type="entry name" value="Gp5/Vgr_OB"/>
</dbReference>
<dbReference type="Pfam" id="PF04717">
    <property type="entry name" value="Phage_base_V"/>
    <property type="match status" value="1"/>
</dbReference>
<evidence type="ECO:0000313" key="3">
    <source>
        <dbReference type="Proteomes" id="UP000577362"/>
    </source>
</evidence>
<dbReference type="AlphaFoldDB" id="A0A840C2M9"/>